<feature type="domain" description="DDH" evidence="1">
    <location>
        <begin position="23"/>
        <end position="165"/>
    </location>
</feature>
<dbReference type="OrthoDB" id="9803668at2"/>
<keyword evidence="4" id="KW-1185">Reference proteome</keyword>
<evidence type="ECO:0000259" key="1">
    <source>
        <dbReference type="Pfam" id="PF01368"/>
    </source>
</evidence>
<dbReference type="GO" id="GO:0003676">
    <property type="term" value="F:nucleic acid binding"/>
    <property type="evidence" value="ECO:0007669"/>
    <property type="project" value="InterPro"/>
</dbReference>
<organism evidence="3 4">
    <name type="scientific">Treponema bryantii</name>
    <dbReference type="NCBI Taxonomy" id="163"/>
    <lineage>
        <taxon>Bacteria</taxon>
        <taxon>Pseudomonadati</taxon>
        <taxon>Spirochaetota</taxon>
        <taxon>Spirochaetia</taxon>
        <taxon>Spirochaetales</taxon>
        <taxon>Treponemataceae</taxon>
        <taxon>Treponema</taxon>
    </lineage>
</organism>
<protein>
    <submittedName>
        <fullName evidence="3">Phosphoesterase RecJ domain-containing protein</fullName>
    </submittedName>
</protein>
<dbReference type="EMBL" id="FORI01000002">
    <property type="protein sequence ID" value="SFI50259.1"/>
    <property type="molecule type" value="Genomic_DNA"/>
</dbReference>
<reference evidence="4" key="1">
    <citation type="submission" date="2016-10" db="EMBL/GenBank/DDBJ databases">
        <authorList>
            <person name="Varghese N."/>
            <person name="Submissions S."/>
        </authorList>
    </citation>
    <scope>NUCLEOTIDE SEQUENCE [LARGE SCALE GENOMIC DNA]</scope>
    <source>
        <strain evidence="4">XBD1002</strain>
    </source>
</reference>
<dbReference type="PANTHER" id="PTHR47618:SF1">
    <property type="entry name" value="BIFUNCTIONAL OLIGORIBONUCLEASE AND PAP PHOSPHATASE NRNA"/>
    <property type="match status" value="1"/>
</dbReference>
<dbReference type="Pfam" id="PF02272">
    <property type="entry name" value="DHHA1"/>
    <property type="match status" value="1"/>
</dbReference>
<dbReference type="SUPFAM" id="SSF64182">
    <property type="entry name" value="DHH phosphoesterases"/>
    <property type="match status" value="1"/>
</dbReference>
<gene>
    <name evidence="3" type="ORF">SAMN04487775_10273</name>
</gene>
<evidence type="ECO:0000313" key="4">
    <source>
        <dbReference type="Proteomes" id="UP000182737"/>
    </source>
</evidence>
<proteinExistence type="predicted"/>
<dbReference type="InterPro" id="IPR051319">
    <property type="entry name" value="Oligoribo/pAp-PDE_c-di-AMP_PDE"/>
</dbReference>
<dbReference type="Pfam" id="PF01368">
    <property type="entry name" value="DHH"/>
    <property type="match status" value="1"/>
</dbReference>
<dbReference type="AlphaFoldDB" id="A0A1I3IQU3"/>
<feature type="domain" description="DHHA1" evidence="2">
    <location>
        <begin position="237"/>
        <end position="325"/>
    </location>
</feature>
<sequence length="328" mass="36135">MLELSQNNIDDFKQFINSHNFFFIVGHKEPDGDCITSCLGIAAILDHFGKPYQLLSAGPFKRNEVIRWQEKFSAEMTFQDEAERKATGLIIADCSEIIRLGDIDGDLKGFDTFIIDHHKTSEIGGDIKGVINPDAPACAFLVQLFYEALIGSVPTDLAKILFFGICTDTGFFRFLTENSAPVFAAVSRLVADGADPRTTYREINSGKPYSTRKLLGILLGRAEKYLDGRLVVTYETLEDTKKWGLEGRDSDSLYQLMLSAKGVEAVVFLRQDTLTTCTGGFRSQDKIDVSAVAAKFGGGGHKNASGMSCNGRVETLIPQIVKEFARVM</sequence>
<evidence type="ECO:0000259" key="2">
    <source>
        <dbReference type="Pfam" id="PF02272"/>
    </source>
</evidence>
<accession>A0A1I3IQU3</accession>
<dbReference type="PANTHER" id="PTHR47618">
    <property type="entry name" value="BIFUNCTIONAL OLIGORIBONUCLEASE AND PAP PHOSPHATASE NRNA"/>
    <property type="match status" value="1"/>
</dbReference>
<dbReference type="Gene3D" id="3.10.310.30">
    <property type="match status" value="1"/>
</dbReference>
<dbReference type="InterPro" id="IPR038763">
    <property type="entry name" value="DHH_sf"/>
</dbReference>
<dbReference type="InterPro" id="IPR003156">
    <property type="entry name" value="DHHA1_dom"/>
</dbReference>
<dbReference type="Proteomes" id="UP000182737">
    <property type="component" value="Unassembled WGS sequence"/>
</dbReference>
<evidence type="ECO:0000313" key="3">
    <source>
        <dbReference type="EMBL" id="SFI50259.1"/>
    </source>
</evidence>
<name>A0A1I3IQU3_9SPIR</name>
<dbReference type="Gene3D" id="3.90.1640.10">
    <property type="entry name" value="inorganic pyrophosphatase (n-terminal core)"/>
    <property type="match status" value="1"/>
</dbReference>
<dbReference type="InterPro" id="IPR001667">
    <property type="entry name" value="DDH_dom"/>
</dbReference>
<dbReference type="RefSeq" id="WP_074930400.1">
    <property type="nucleotide sequence ID" value="NZ_FORI01000002.1"/>
</dbReference>